<dbReference type="AlphaFoldDB" id="A8ZZH8"/>
<dbReference type="KEGG" id="dol:Dole_3047"/>
<dbReference type="InterPro" id="IPR035897">
    <property type="entry name" value="Toll_tir_struct_dom_sf"/>
</dbReference>
<evidence type="ECO:0000313" key="3">
    <source>
        <dbReference type="Proteomes" id="UP000008561"/>
    </source>
</evidence>
<dbReference type="SUPFAM" id="SSF52200">
    <property type="entry name" value="Toll/Interleukin receptor TIR domain"/>
    <property type="match status" value="1"/>
</dbReference>
<evidence type="ECO:0000313" key="2">
    <source>
        <dbReference type="EMBL" id="ABW68850.1"/>
    </source>
</evidence>
<dbReference type="EMBL" id="CP000859">
    <property type="protein sequence ID" value="ABW68850.1"/>
    <property type="molecule type" value="Genomic_DNA"/>
</dbReference>
<gene>
    <name evidence="2" type="ordered locus">Dole_3047</name>
</gene>
<protein>
    <recommendedName>
        <fullName evidence="1">TIR domain-containing protein</fullName>
    </recommendedName>
</protein>
<feature type="domain" description="TIR" evidence="1">
    <location>
        <begin position="82"/>
        <end position="182"/>
    </location>
</feature>
<dbReference type="InterPro" id="IPR000157">
    <property type="entry name" value="TIR_dom"/>
</dbReference>
<accession>A8ZZH8</accession>
<dbReference type="GO" id="GO:0007165">
    <property type="term" value="P:signal transduction"/>
    <property type="evidence" value="ECO:0007669"/>
    <property type="project" value="InterPro"/>
</dbReference>
<dbReference type="HOGENOM" id="CLU_769256_0_0_7"/>
<name>A8ZZH8_DESOH</name>
<keyword evidence="3" id="KW-1185">Reference proteome</keyword>
<dbReference type="Pfam" id="PF13676">
    <property type="entry name" value="TIR_2"/>
    <property type="match status" value="1"/>
</dbReference>
<sequence>MAIPESIYLKIVNGKADLQSEIREGLNKIHDIQNEFIEEVFFEMEVPEDHDWRKDSGLLITHNRIIPDPVASRIWDKNCFRVFLSHKSEVKKETAGLKDKLKLYGISCFVAHEDIHPTTEWQNEIENALHTMDSFVALLTDGFHDSLWTDQEVGFAFGRGIPIISVKLGKDPYGFIGKFQALTSTWDNAPFEITKILIKKEPMLNAYINAIQECPNYDSSNKLSELLPFIERLTESQVEKLIKAFNENGQVHDSYGFNGKNPKYYGDGLPYYLKRTTNIDFKLSARGKIIRG</sequence>
<organism evidence="2 3">
    <name type="scientific">Desulfosudis oleivorans (strain DSM 6200 / JCM 39069 / Hxd3)</name>
    <name type="common">Desulfococcus oleovorans</name>
    <dbReference type="NCBI Taxonomy" id="96561"/>
    <lineage>
        <taxon>Bacteria</taxon>
        <taxon>Pseudomonadati</taxon>
        <taxon>Thermodesulfobacteriota</taxon>
        <taxon>Desulfobacteria</taxon>
        <taxon>Desulfobacterales</taxon>
        <taxon>Desulfosudaceae</taxon>
        <taxon>Desulfosudis</taxon>
    </lineage>
</organism>
<dbReference type="Proteomes" id="UP000008561">
    <property type="component" value="Chromosome"/>
</dbReference>
<proteinExistence type="predicted"/>
<reference evidence="2 3" key="1">
    <citation type="submission" date="2007-10" db="EMBL/GenBank/DDBJ databases">
        <title>Complete sequence of Desulfococcus oleovorans Hxd3.</title>
        <authorList>
            <consortium name="US DOE Joint Genome Institute"/>
            <person name="Copeland A."/>
            <person name="Lucas S."/>
            <person name="Lapidus A."/>
            <person name="Barry K."/>
            <person name="Glavina del Rio T."/>
            <person name="Dalin E."/>
            <person name="Tice H."/>
            <person name="Pitluck S."/>
            <person name="Kiss H."/>
            <person name="Brettin T."/>
            <person name="Bruce D."/>
            <person name="Detter J.C."/>
            <person name="Han C."/>
            <person name="Schmutz J."/>
            <person name="Larimer F."/>
            <person name="Land M."/>
            <person name="Hauser L."/>
            <person name="Kyrpides N."/>
            <person name="Kim E."/>
            <person name="Wawrik B."/>
            <person name="Richardson P."/>
        </authorList>
    </citation>
    <scope>NUCLEOTIDE SEQUENCE [LARGE SCALE GENOMIC DNA]</scope>
    <source>
        <strain evidence="3">DSM 6200 / JCM 39069 / Hxd3</strain>
    </source>
</reference>
<dbReference type="Gene3D" id="3.40.50.10140">
    <property type="entry name" value="Toll/interleukin-1 receptor homology (TIR) domain"/>
    <property type="match status" value="1"/>
</dbReference>
<dbReference type="eggNOG" id="ENOG502Z958">
    <property type="taxonomic scope" value="Bacteria"/>
</dbReference>
<evidence type="ECO:0000259" key="1">
    <source>
        <dbReference type="Pfam" id="PF13676"/>
    </source>
</evidence>